<name>A0A2U2BUD9_9PROT</name>
<dbReference type="OrthoDB" id="7856226at2"/>
<keyword evidence="2" id="KW-1185">Reference proteome</keyword>
<proteinExistence type="predicted"/>
<dbReference type="Gene3D" id="2.40.128.380">
    <property type="entry name" value="T3SS negative regulator GrlR"/>
    <property type="match status" value="1"/>
</dbReference>
<reference evidence="2" key="1">
    <citation type="submission" date="2018-05" db="EMBL/GenBank/DDBJ databases">
        <authorList>
            <person name="Liu B.-T."/>
        </authorList>
    </citation>
    <scope>NUCLEOTIDE SEQUENCE [LARGE SCALE GENOMIC DNA]</scope>
    <source>
        <strain evidence="2">WD6-1</strain>
    </source>
</reference>
<organism evidence="1 2">
    <name type="scientific">Marinicauda salina</name>
    <dbReference type="NCBI Taxonomy" id="2135793"/>
    <lineage>
        <taxon>Bacteria</taxon>
        <taxon>Pseudomonadati</taxon>
        <taxon>Pseudomonadota</taxon>
        <taxon>Alphaproteobacteria</taxon>
        <taxon>Maricaulales</taxon>
        <taxon>Maricaulaceae</taxon>
        <taxon>Marinicauda</taxon>
    </lineage>
</organism>
<sequence length="107" mass="11801">MKNGLYIVNFRTPLDEASGVVVVQDETVYGGDSGMYYVGSVSGDETALQVRLYVRQHNPVTQSVFGDYTDFELKLKGSRKGDGYLFEGRADAAPSLRFEARLNPAEV</sequence>
<dbReference type="EMBL" id="QEXV01000003">
    <property type="protein sequence ID" value="PWE17599.1"/>
    <property type="molecule type" value="Genomic_DNA"/>
</dbReference>
<accession>A0A2U2BUD9</accession>
<evidence type="ECO:0008006" key="3">
    <source>
        <dbReference type="Google" id="ProtNLM"/>
    </source>
</evidence>
<protein>
    <recommendedName>
        <fullName evidence="3">Negative regulator GrlR</fullName>
    </recommendedName>
</protein>
<evidence type="ECO:0000313" key="1">
    <source>
        <dbReference type="EMBL" id="PWE17599.1"/>
    </source>
</evidence>
<dbReference type="RefSeq" id="WP_109252830.1">
    <property type="nucleotide sequence ID" value="NZ_QEXV01000003.1"/>
</dbReference>
<gene>
    <name evidence="1" type="ORF">DDZ18_08000</name>
</gene>
<dbReference type="InterPro" id="IPR043019">
    <property type="entry name" value="GrlR_sf"/>
</dbReference>
<dbReference type="Proteomes" id="UP000245168">
    <property type="component" value="Unassembled WGS sequence"/>
</dbReference>
<evidence type="ECO:0000313" key="2">
    <source>
        <dbReference type="Proteomes" id="UP000245168"/>
    </source>
</evidence>
<dbReference type="AlphaFoldDB" id="A0A2U2BUD9"/>
<comment type="caution">
    <text evidence="1">The sequence shown here is derived from an EMBL/GenBank/DDBJ whole genome shotgun (WGS) entry which is preliminary data.</text>
</comment>